<evidence type="ECO:0000256" key="8">
    <source>
        <dbReference type="ARBA" id="ARBA00048359"/>
    </source>
</evidence>
<keyword evidence="4" id="KW-0067">ATP-binding</keyword>
<name>A0A1Z5RCN3_SORBI</name>
<evidence type="ECO:0000313" key="12">
    <source>
        <dbReference type="EMBL" id="OQU81205.1"/>
    </source>
</evidence>
<dbReference type="EMBL" id="CM000765">
    <property type="protein sequence ID" value="OQU81205.1"/>
    <property type="molecule type" value="Genomic_DNA"/>
</dbReference>
<dbReference type="GO" id="GO:0000049">
    <property type="term" value="F:tRNA binding"/>
    <property type="evidence" value="ECO:0007669"/>
    <property type="project" value="InterPro"/>
</dbReference>
<dbReference type="Pfam" id="PF08264">
    <property type="entry name" value="Anticodon_1"/>
    <property type="match status" value="1"/>
</dbReference>
<dbReference type="PANTHER" id="PTHR42780">
    <property type="entry name" value="SOLEUCYL-TRNA SYNTHETASE"/>
    <property type="match status" value="1"/>
</dbReference>
<dbReference type="SUPFAM" id="SSF50677">
    <property type="entry name" value="ValRS/IleRS/LeuRS editing domain"/>
    <property type="match status" value="1"/>
</dbReference>
<evidence type="ECO:0000256" key="6">
    <source>
        <dbReference type="ARBA" id="ARBA00023146"/>
    </source>
</evidence>
<evidence type="ECO:0000256" key="3">
    <source>
        <dbReference type="ARBA" id="ARBA00022741"/>
    </source>
</evidence>
<evidence type="ECO:0000256" key="4">
    <source>
        <dbReference type="ARBA" id="ARBA00022840"/>
    </source>
</evidence>
<accession>A0A1Z5RCN3</accession>
<dbReference type="InterPro" id="IPR009008">
    <property type="entry name" value="Val/Leu/Ile-tRNA-synth_edit"/>
</dbReference>
<keyword evidence="5" id="KW-0648">Protein biosynthesis</keyword>
<reference evidence="13" key="2">
    <citation type="journal article" date="2018" name="Plant J.">
        <title>The Sorghum bicolor reference genome: improved assembly, gene annotations, a transcriptome atlas, and signatures of genome organization.</title>
        <authorList>
            <person name="McCormick R.F."/>
            <person name="Truong S.K."/>
            <person name="Sreedasyam A."/>
            <person name="Jenkins J."/>
            <person name="Shu S."/>
            <person name="Sims D."/>
            <person name="Kennedy M."/>
            <person name="Amirebrahimi M."/>
            <person name="Weers B.D."/>
            <person name="McKinley B."/>
            <person name="Mattison A."/>
            <person name="Morishige D.T."/>
            <person name="Grimwood J."/>
            <person name="Schmutz J."/>
            <person name="Mullet J.E."/>
        </authorList>
    </citation>
    <scope>NUCLEOTIDE SEQUENCE [LARGE SCALE GENOMIC DNA]</scope>
    <source>
        <strain evidence="13">cv. BTx623</strain>
    </source>
</reference>
<feature type="domain" description="Aminoacyl-tRNA synthetase class Ia" evidence="10">
    <location>
        <begin position="15"/>
        <end position="453"/>
    </location>
</feature>
<dbReference type="AlphaFoldDB" id="A0A1Z5RCN3"/>
<dbReference type="EC" id="6.1.1.5" evidence="1"/>
<keyword evidence="13" id="KW-1185">Reference proteome</keyword>
<evidence type="ECO:0000256" key="2">
    <source>
        <dbReference type="ARBA" id="ARBA00022598"/>
    </source>
</evidence>
<dbReference type="InterPro" id="IPR023586">
    <property type="entry name" value="Ile-tRNA-ligase_type2"/>
</dbReference>
<evidence type="ECO:0000256" key="7">
    <source>
        <dbReference type="ARBA" id="ARBA00032665"/>
    </source>
</evidence>
<dbReference type="GO" id="GO:0006428">
    <property type="term" value="P:isoleucyl-tRNA aminoacylation"/>
    <property type="evidence" value="ECO:0000318"/>
    <property type="project" value="GO_Central"/>
</dbReference>
<dbReference type="GO" id="GO:0002161">
    <property type="term" value="F:aminoacyl-tRNA deacylase activity"/>
    <property type="evidence" value="ECO:0007669"/>
    <property type="project" value="InterPro"/>
</dbReference>
<dbReference type="InterPro" id="IPR009080">
    <property type="entry name" value="tRNAsynth_Ia_anticodon-bd"/>
</dbReference>
<feature type="domain" description="Methionyl/Valyl/Leucyl/Isoleucyl-tRNA synthetase anticodon-binding" evidence="11">
    <location>
        <begin position="623"/>
        <end position="723"/>
    </location>
</feature>
<dbReference type="InterPro" id="IPR033709">
    <property type="entry name" value="Anticodon_Ile_ABEc"/>
</dbReference>
<dbReference type="InParanoid" id="A0A1Z5RCN3"/>
<keyword evidence="6" id="KW-0030">Aminoacyl-tRNA synthetase</keyword>
<dbReference type="Gene3D" id="3.90.740.10">
    <property type="entry name" value="Valyl/Leucyl/Isoleucyl-tRNA synthetase, editing domain"/>
    <property type="match status" value="1"/>
</dbReference>
<dbReference type="InterPro" id="IPR014729">
    <property type="entry name" value="Rossmann-like_a/b/a_fold"/>
</dbReference>
<dbReference type="InterPro" id="IPR013155">
    <property type="entry name" value="M/V/L/I-tRNA-synth_anticd-bd"/>
</dbReference>
<dbReference type="GO" id="GO:0005524">
    <property type="term" value="F:ATP binding"/>
    <property type="evidence" value="ECO:0007669"/>
    <property type="project" value="UniProtKB-KW"/>
</dbReference>
<evidence type="ECO:0000256" key="1">
    <source>
        <dbReference type="ARBA" id="ARBA00013165"/>
    </source>
</evidence>
<sequence length="746" mass="85743">MDDVCEGKDFSFPLWAKLAFHEELRRTEGGEEFVFYDGPPFATGLPHYVHILAGTIKDVVTRHQSMRRRDFSRRFGWDCHGLPVEFEIDALGITNRRQMFDLGIDKYNETCRSIVTKYVSEWETVVTRSGRRIDFKNGYKPMDLNFMESVRWVFAQFWEKDLVYKGFKVMPYSTGCKTALSNFEATLKYMTVPDLAVMVSFPDADNSALVAWATTPWTLLSNLALCVNANLTYAKVKDKSNRAIYVIAESRLGQLPVKAKASGKKQTPSKRSNDEAVQDGLDKETYELLAKISGSSLVGLKYTPLFDFFIELQEIAFRVIADNYVMDGSGTGDVHYNHHLCLAAGIIETAGLVSVDDDDGCFIDKISDFKGRYIKAADKDIISADKGRLVSKGSIEHSYPFCWRLGTLIYRAVPSWFVKVEKIKDKLLECNKETYWVPDFVEVTNLHRHYVDDITILSKRGPEFGVLKRVDDVFDCWFESGSMSYAYIHYPFENWELFEKNFPGNFVAESLDQTFGCKSKNNYPSPKDFIDKYGADSLRPYLINSPVVRAESLRFRSSGVYYVVKYVFLPWYNAYRFFVQYAKRLEVEGLASFSPMEQAVLLKSASVLDQTESLAVLYLVKYIDYLTYIYVRLNRRRFKGRTGDEDCRVSLSTLYHVLVTTCVVMAPFTPSFTEESIHFCKFPSTTGERHDRVEQSVNRMVTIIDLAHNIRERHNKALKTPLREMMVVRPDKEFLEDITGKLEEVC</sequence>
<feature type="region of interest" description="Disordered" evidence="9">
    <location>
        <begin position="258"/>
        <end position="277"/>
    </location>
</feature>
<dbReference type="InterPro" id="IPR002301">
    <property type="entry name" value="Ile-tRNA-ligase"/>
</dbReference>
<evidence type="ECO:0000256" key="9">
    <source>
        <dbReference type="SAM" id="MobiDB-lite"/>
    </source>
</evidence>
<keyword evidence="3" id="KW-0547">Nucleotide-binding</keyword>
<evidence type="ECO:0000259" key="11">
    <source>
        <dbReference type="Pfam" id="PF08264"/>
    </source>
</evidence>
<evidence type="ECO:0000313" key="13">
    <source>
        <dbReference type="Proteomes" id="UP000000768"/>
    </source>
</evidence>
<dbReference type="eggNOG" id="KOG0434">
    <property type="taxonomic scope" value="Eukaryota"/>
</dbReference>
<keyword evidence="2" id="KW-0436">Ligase</keyword>
<protein>
    <recommendedName>
        <fullName evidence="1">isoleucine--tRNA ligase</fullName>
        <ecNumber evidence="1">6.1.1.5</ecNumber>
    </recommendedName>
    <alternativeName>
        <fullName evidence="7">Isoleucyl-tRNA synthetase</fullName>
    </alternativeName>
</protein>
<dbReference type="CDD" id="cd07961">
    <property type="entry name" value="Anticodon_Ia_Ile_ABEc"/>
    <property type="match status" value="1"/>
</dbReference>
<evidence type="ECO:0000256" key="5">
    <source>
        <dbReference type="ARBA" id="ARBA00022917"/>
    </source>
</evidence>
<dbReference type="Gene3D" id="3.40.50.620">
    <property type="entry name" value="HUPs"/>
    <property type="match status" value="3"/>
</dbReference>
<dbReference type="Proteomes" id="UP000000768">
    <property type="component" value="Chromosome 6"/>
</dbReference>
<reference evidence="12 13" key="1">
    <citation type="journal article" date="2009" name="Nature">
        <title>The Sorghum bicolor genome and the diversification of grasses.</title>
        <authorList>
            <person name="Paterson A.H."/>
            <person name="Bowers J.E."/>
            <person name="Bruggmann R."/>
            <person name="Dubchak I."/>
            <person name="Grimwood J."/>
            <person name="Gundlach H."/>
            <person name="Haberer G."/>
            <person name="Hellsten U."/>
            <person name="Mitros T."/>
            <person name="Poliakov A."/>
            <person name="Schmutz J."/>
            <person name="Spannagl M."/>
            <person name="Tang H."/>
            <person name="Wang X."/>
            <person name="Wicker T."/>
            <person name="Bharti A.K."/>
            <person name="Chapman J."/>
            <person name="Feltus F.A."/>
            <person name="Gowik U."/>
            <person name="Grigoriev I.V."/>
            <person name="Lyons E."/>
            <person name="Maher C.A."/>
            <person name="Martis M."/>
            <person name="Narechania A."/>
            <person name="Otillar R.P."/>
            <person name="Penning B.W."/>
            <person name="Salamov A.A."/>
            <person name="Wang Y."/>
            <person name="Zhang L."/>
            <person name="Carpita N.C."/>
            <person name="Freeling M."/>
            <person name="Gingle A.R."/>
            <person name="Hash C.T."/>
            <person name="Keller B."/>
            <person name="Klein P."/>
            <person name="Kresovich S."/>
            <person name="McCann M.C."/>
            <person name="Ming R."/>
            <person name="Peterson D.G."/>
            <person name="Mehboob-ur-Rahman"/>
            <person name="Ware D."/>
            <person name="Westhoff P."/>
            <person name="Mayer K.F."/>
            <person name="Messing J."/>
            <person name="Rokhsar D.S."/>
        </authorList>
    </citation>
    <scope>NUCLEOTIDE SEQUENCE [LARGE SCALE GENOMIC DNA]</scope>
    <source>
        <strain evidence="13">cv. BTx623</strain>
    </source>
</reference>
<dbReference type="InterPro" id="IPR002300">
    <property type="entry name" value="aa-tRNA-synth_Ia"/>
</dbReference>
<dbReference type="Pfam" id="PF00133">
    <property type="entry name" value="tRNA-synt_1"/>
    <property type="match status" value="1"/>
</dbReference>
<gene>
    <name evidence="12" type="ORF">SORBI_3006G027101</name>
</gene>
<dbReference type="SUPFAM" id="SSF52374">
    <property type="entry name" value="Nucleotidylyl transferase"/>
    <property type="match status" value="1"/>
</dbReference>
<dbReference type="STRING" id="4558.A0A1Z5RCN3"/>
<proteinExistence type="predicted"/>
<organism evidence="12 13">
    <name type="scientific">Sorghum bicolor</name>
    <name type="common">Sorghum</name>
    <name type="synonym">Sorghum vulgare</name>
    <dbReference type="NCBI Taxonomy" id="4558"/>
    <lineage>
        <taxon>Eukaryota</taxon>
        <taxon>Viridiplantae</taxon>
        <taxon>Streptophyta</taxon>
        <taxon>Embryophyta</taxon>
        <taxon>Tracheophyta</taxon>
        <taxon>Spermatophyta</taxon>
        <taxon>Magnoliopsida</taxon>
        <taxon>Liliopsida</taxon>
        <taxon>Poales</taxon>
        <taxon>Poaceae</taxon>
        <taxon>PACMAD clade</taxon>
        <taxon>Panicoideae</taxon>
        <taxon>Andropogonodae</taxon>
        <taxon>Andropogoneae</taxon>
        <taxon>Sorghinae</taxon>
        <taxon>Sorghum</taxon>
    </lineage>
</organism>
<dbReference type="PRINTS" id="PR00984">
    <property type="entry name" value="TRNASYNTHILE"/>
</dbReference>
<dbReference type="GO" id="GO:0004822">
    <property type="term" value="F:isoleucine-tRNA ligase activity"/>
    <property type="evidence" value="ECO:0000318"/>
    <property type="project" value="GO_Central"/>
</dbReference>
<dbReference type="PANTHER" id="PTHR42780:SF1">
    <property type="entry name" value="ISOLEUCINE--TRNA LIGASE, CYTOPLASMIC"/>
    <property type="match status" value="1"/>
</dbReference>
<evidence type="ECO:0000259" key="10">
    <source>
        <dbReference type="Pfam" id="PF00133"/>
    </source>
</evidence>
<dbReference type="Gramene" id="OQU81205">
    <property type="protein sequence ID" value="OQU81205"/>
    <property type="gene ID" value="SORBI_3006G027101"/>
</dbReference>
<comment type="catalytic activity">
    <reaction evidence="8">
        <text>tRNA(Ile) + L-isoleucine + ATP = L-isoleucyl-tRNA(Ile) + AMP + diphosphate</text>
        <dbReference type="Rhea" id="RHEA:11060"/>
        <dbReference type="Rhea" id="RHEA-COMP:9666"/>
        <dbReference type="Rhea" id="RHEA-COMP:9695"/>
        <dbReference type="ChEBI" id="CHEBI:30616"/>
        <dbReference type="ChEBI" id="CHEBI:33019"/>
        <dbReference type="ChEBI" id="CHEBI:58045"/>
        <dbReference type="ChEBI" id="CHEBI:78442"/>
        <dbReference type="ChEBI" id="CHEBI:78528"/>
        <dbReference type="ChEBI" id="CHEBI:456215"/>
        <dbReference type="EC" id="6.1.1.5"/>
    </reaction>
</comment>
<dbReference type="Gene3D" id="1.10.730.10">
    <property type="entry name" value="Isoleucyl-tRNA Synthetase, Domain 1"/>
    <property type="match status" value="1"/>
</dbReference>
<dbReference type="SUPFAM" id="SSF47323">
    <property type="entry name" value="Anticodon-binding domain of a subclass of class I aminoacyl-tRNA synthetases"/>
    <property type="match status" value="1"/>
</dbReference>